<dbReference type="InterPro" id="IPR051610">
    <property type="entry name" value="GPI/OXD"/>
</dbReference>
<dbReference type="PANTHER" id="PTHR35848:SF6">
    <property type="entry name" value="CUPIN TYPE-2 DOMAIN-CONTAINING PROTEIN"/>
    <property type="match status" value="1"/>
</dbReference>
<accession>A0A239LL23</accession>
<proteinExistence type="predicted"/>
<dbReference type="RefSeq" id="WP_089321876.1">
    <property type="nucleotide sequence ID" value="NZ_FZOQ01000043.1"/>
</dbReference>
<evidence type="ECO:0000259" key="2">
    <source>
        <dbReference type="Pfam" id="PF07883"/>
    </source>
</evidence>
<dbReference type="GO" id="GO:0046872">
    <property type="term" value="F:metal ion binding"/>
    <property type="evidence" value="ECO:0007669"/>
    <property type="project" value="UniProtKB-KW"/>
</dbReference>
<dbReference type="PANTHER" id="PTHR35848">
    <property type="entry name" value="OXALATE-BINDING PROTEIN"/>
    <property type="match status" value="1"/>
</dbReference>
<keyword evidence="1" id="KW-0479">Metal-binding</keyword>
<dbReference type="Gene3D" id="2.60.120.10">
    <property type="entry name" value="Jelly Rolls"/>
    <property type="match status" value="1"/>
</dbReference>
<dbReference type="SUPFAM" id="SSF51182">
    <property type="entry name" value="RmlC-like cupins"/>
    <property type="match status" value="1"/>
</dbReference>
<dbReference type="InterPro" id="IPR011051">
    <property type="entry name" value="RmlC_Cupin_sf"/>
</dbReference>
<sequence>MRIFNIDKTLRSVQQDLNVGVKLAHLTGDEDMSVFALELNKGQSIPAHYHAKGIETYFILSGEGMASTGRMQNGLLTWTSEVHVESGDCFTIYPYEVHKFKNLSDQVLRIIATTPLSHIGSDRFFVEEMSV</sequence>
<protein>
    <submittedName>
        <fullName evidence="3">Cupin domain-containing protein</fullName>
    </submittedName>
</protein>
<dbReference type="Proteomes" id="UP000198432">
    <property type="component" value="Unassembled WGS sequence"/>
</dbReference>
<evidence type="ECO:0000256" key="1">
    <source>
        <dbReference type="ARBA" id="ARBA00022723"/>
    </source>
</evidence>
<evidence type="ECO:0000313" key="3">
    <source>
        <dbReference type="EMBL" id="SNT30513.1"/>
    </source>
</evidence>
<dbReference type="InterPro" id="IPR014710">
    <property type="entry name" value="RmlC-like_jellyroll"/>
</dbReference>
<reference evidence="4" key="1">
    <citation type="submission" date="2017-06" db="EMBL/GenBank/DDBJ databases">
        <authorList>
            <person name="Varghese N."/>
            <person name="Submissions S."/>
        </authorList>
    </citation>
    <scope>NUCLEOTIDE SEQUENCE [LARGE SCALE GENOMIC DNA]</scope>
    <source>
        <strain evidence="4">NKM1</strain>
    </source>
</reference>
<name>A0A239LL23_9BACT</name>
<evidence type="ECO:0000313" key="4">
    <source>
        <dbReference type="Proteomes" id="UP000198432"/>
    </source>
</evidence>
<dbReference type="InterPro" id="IPR013096">
    <property type="entry name" value="Cupin_2"/>
</dbReference>
<dbReference type="EMBL" id="FZOQ01000043">
    <property type="protein sequence ID" value="SNT30513.1"/>
    <property type="molecule type" value="Genomic_DNA"/>
</dbReference>
<gene>
    <name evidence="3" type="ORF">SAMN06296052_14319</name>
</gene>
<organism evidence="3 4">
    <name type="scientific">Pontibacter ummariensis</name>
    <dbReference type="NCBI Taxonomy" id="1610492"/>
    <lineage>
        <taxon>Bacteria</taxon>
        <taxon>Pseudomonadati</taxon>
        <taxon>Bacteroidota</taxon>
        <taxon>Cytophagia</taxon>
        <taxon>Cytophagales</taxon>
        <taxon>Hymenobacteraceae</taxon>
        <taxon>Pontibacter</taxon>
    </lineage>
</organism>
<feature type="domain" description="Cupin type-2" evidence="2">
    <location>
        <begin position="38"/>
        <end position="112"/>
    </location>
</feature>
<dbReference type="AlphaFoldDB" id="A0A239LL23"/>
<dbReference type="OrthoDB" id="5365817at2"/>
<keyword evidence="4" id="KW-1185">Reference proteome</keyword>
<dbReference type="Pfam" id="PF07883">
    <property type="entry name" value="Cupin_2"/>
    <property type="match status" value="1"/>
</dbReference>